<evidence type="ECO:0000313" key="2">
    <source>
        <dbReference type="EMBL" id="MDZ5759905.1"/>
    </source>
</evidence>
<dbReference type="Pfam" id="PF16935">
    <property type="entry name" value="Hol_Tox"/>
    <property type="match status" value="1"/>
</dbReference>
<gene>
    <name evidence="2" type="ORF">RAK27_14680</name>
</gene>
<dbReference type="RefSeq" id="WP_322809545.1">
    <property type="nucleotide sequence ID" value="NZ_JAVBVO010000004.1"/>
</dbReference>
<organism evidence="2 3">
    <name type="scientific">Carnobacterium maltaromaticum</name>
    <name type="common">Carnobacterium piscicola</name>
    <dbReference type="NCBI Taxonomy" id="2751"/>
    <lineage>
        <taxon>Bacteria</taxon>
        <taxon>Bacillati</taxon>
        <taxon>Bacillota</taxon>
        <taxon>Bacilli</taxon>
        <taxon>Lactobacillales</taxon>
        <taxon>Carnobacteriaceae</taxon>
        <taxon>Carnobacterium</taxon>
    </lineage>
</organism>
<keyword evidence="1" id="KW-1133">Transmembrane helix</keyword>
<dbReference type="InterPro" id="IPR031616">
    <property type="entry name" value="BsrE-like"/>
</dbReference>
<comment type="caution">
    <text evidence="2">The sequence shown here is derived from an EMBL/GenBank/DDBJ whole genome shotgun (WGS) entry which is preliminary data.</text>
</comment>
<evidence type="ECO:0000256" key="1">
    <source>
        <dbReference type="SAM" id="Phobius"/>
    </source>
</evidence>
<accession>A0AAW9JSW2</accession>
<protein>
    <submittedName>
        <fullName evidence="2">Holin-like toxin</fullName>
    </submittedName>
</protein>
<sequence length="36" mass="4193">MYEKLQLVLGIGMFILALTKFVVDVLKKDKKNNRLL</sequence>
<feature type="transmembrane region" description="Helical" evidence="1">
    <location>
        <begin position="6"/>
        <end position="26"/>
    </location>
</feature>
<evidence type="ECO:0000313" key="3">
    <source>
        <dbReference type="Proteomes" id="UP001290462"/>
    </source>
</evidence>
<reference evidence="2" key="1">
    <citation type="submission" date="2023-08" db="EMBL/GenBank/DDBJ databases">
        <title>Genomic characterization of piscicolin 126 produced by Carnobacterium maltaromaticum CM22 strain isolated from salmon (Salmo salar).</title>
        <authorList>
            <person name="Gonzalez-Gragera E."/>
            <person name="Garcia-Lopez J.D."/>
            <person name="Teso-Perez C."/>
            <person name="Gimenez-Hernandez I."/>
            <person name="Peralta-Sanchez J.M."/>
            <person name="Valdivia E."/>
            <person name="Montalban-Lopez M."/>
            <person name="Martin-Platero A.M."/>
            <person name="Banos A."/>
            <person name="Martinez-Bueno M."/>
        </authorList>
    </citation>
    <scope>NUCLEOTIDE SEQUENCE</scope>
    <source>
        <strain evidence="2">CM22</strain>
    </source>
</reference>
<keyword evidence="1" id="KW-0812">Transmembrane</keyword>
<dbReference type="AlphaFoldDB" id="A0AAW9JSW2"/>
<dbReference type="Proteomes" id="UP001290462">
    <property type="component" value="Unassembled WGS sequence"/>
</dbReference>
<keyword evidence="1" id="KW-0472">Membrane</keyword>
<name>A0AAW9JSW2_CARML</name>
<proteinExistence type="predicted"/>
<dbReference type="EMBL" id="JAVBVO010000004">
    <property type="protein sequence ID" value="MDZ5759905.1"/>
    <property type="molecule type" value="Genomic_DNA"/>
</dbReference>